<protein>
    <recommendedName>
        <fullName evidence="3">DDE-1 domain-containing protein</fullName>
    </recommendedName>
</protein>
<name>A0A814JMP9_9BILA</name>
<reference evidence="1" key="1">
    <citation type="submission" date="2021-02" db="EMBL/GenBank/DDBJ databases">
        <authorList>
            <person name="Nowell W R."/>
        </authorList>
    </citation>
    <scope>NUCLEOTIDE SEQUENCE</scope>
    <source>
        <strain evidence="1">Ploen Becks lab</strain>
    </source>
</reference>
<dbReference type="Gene3D" id="1.10.10.60">
    <property type="entry name" value="Homeodomain-like"/>
    <property type="match status" value="1"/>
</dbReference>
<evidence type="ECO:0008006" key="3">
    <source>
        <dbReference type="Google" id="ProtNLM"/>
    </source>
</evidence>
<evidence type="ECO:0000313" key="1">
    <source>
        <dbReference type="EMBL" id="CAF1040143.1"/>
    </source>
</evidence>
<dbReference type="AlphaFoldDB" id="A0A814JMP9"/>
<evidence type="ECO:0000313" key="2">
    <source>
        <dbReference type="Proteomes" id="UP000663879"/>
    </source>
</evidence>
<comment type="caution">
    <text evidence="1">The sequence shown here is derived from an EMBL/GenBank/DDBJ whole genome shotgun (WGS) entry which is preliminary data.</text>
</comment>
<accession>A0A814JMP9</accession>
<dbReference type="Proteomes" id="UP000663879">
    <property type="component" value="Unassembled WGS sequence"/>
</dbReference>
<proteinExistence type="predicted"/>
<sequence length="195" mass="22531">MEGRLLLWFDQQRSENKCVSGIALKSKALEIHSEIHNKTLRRVTTTGRDLDFNFNQIIAEILNKAAEVFHCPCRFTFAAKRSKRVKIDTNGAELIRISAIFTGSTDGEKLPLFLLVPRTKELENYQPPNNVRIIYKTRGIFNEYTICDFLACTMNDQHNITLYFDSARCHITDKVRSKMDELGVEYIFIPPHMTN</sequence>
<organism evidence="1 2">
    <name type="scientific">Brachionus calyciflorus</name>
    <dbReference type="NCBI Taxonomy" id="104777"/>
    <lineage>
        <taxon>Eukaryota</taxon>
        <taxon>Metazoa</taxon>
        <taxon>Spiralia</taxon>
        <taxon>Gnathifera</taxon>
        <taxon>Rotifera</taxon>
        <taxon>Eurotatoria</taxon>
        <taxon>Monogononta</taxon>
        <taxon>Pseudotrocha</taxon>
        <taxon>Ploima</taxon>
        <taxon>Brachionidae</taxon>
        <taxon>Brachionus</taxon>
    </lineage>
</organism>
<keyword evidence="2" id="KW-1185">Reference proteome</keyword>
<dbReference type="EMBL" id="CAJNOC010005017">
    <property type="protein sequence ID" value="CAF1040143.1"/>
    <property type="molecule type" value="Genomic_DNA"/>
</dbReference>
<gene>
    <name evidence="1" type="ORF">OXX778_LOCUS18308</name>
</gene>